<dbReference type="Proteomes" id="UP000199213">
    <property type="component" value="Unassembled WGS sequence"/>
</dbReference>
<proteinExistence type="predicted"/>
<evidence type="ECO:0000313" key="4">
    <source>
        <dbReference type="Proteomes" id="UP000199213"/>
    </source>
</evidence>
<dbReference type="Pfam" id="PF25362">
    <property type="entry name" value="bPH_11"/>
    <property type="match status" value="1"/>
</dbReference>
<dbReference type="EMBL" id="FNFM01000007">
    <property type="protein sequence ID" value="SDK35880.1"/>
    <property type="molecule type" value="Genomic_DNA"/>
</dbReference>
<keyword evidence="4" id="KW-1185">Reference proteome</keyword>
<protein>
    <recommendedName>
        <fullName evidence="2">PH domain-containing protein</fullName>
    </recommendedName>
</protein>
<reference evidence="4" key="1">
    <citation type="submission" date="2016-10" db="EMBL/GenBank/DDBJ databases">
        <authorList>
            <person name="Varghese N."/>
            <person name="Submissions S."/>
        </authorList>
    </citation>
    <scope>NUCLEOTIDE SEQUENCE [LARGE SCALE GENOMIC DNA]</scope>
    <source>
        <strain evidence="4">DSM 45460</strain>
    </source>
</reference>
<feature type="domain" description="PH" evidence="2">
    <location>
        <begin position="37"/>
        <end position="165"/>
    </location>
</feature>
<feature type="region of interest" description="Disordered" evidence="1">
    <location>
        <begin position="168"/>
        <end position="192"/>
    </location>
</feature>
<dbReference type="InterPro" id="IPR057446">
    <property type="entry name" value="PH_bac"/>
</dbReference>
<name>A0A1G9BA12_ACTMZ</name>
<sequence length="192" mass="20759">MARTLWVIGLAALAALVIYGMRKGWNRRKREHDELAGSLPGVPPGLDSLPELLPASVGLYVGTTVAGDWQNRVTAATLGNRASATARLYRTGVLLDRAGDEPLWIPVSALHDARVDHKLANKVVPGVGMLVITWRPDGYSSSAELLDSGFRHGDETDPAEWVSAIRALRPTATTDSDSEHDDEAAVERQEET</sequence>
<accession>A0A1G9BA12</accession>
<dbReference type="OrthoDB" id="4774775at2"/>
<dbReference type="RefSeq" id="WP_092628424.1">
    <property type="nucleotide sequence ID" value="NZ_FNFM01000007.1"/>
</dbReference>
<feature type="compositionally biased region" description="Basic and acidic residues" evidence="1">
    <location>
        <begin position="183"/>
        <end position="192"/>
    </location>
</feature>
<evidence type="ECO:0000259" key="2">
    <source>
        <dbReference type="Pfam" id="PF25362"/>
    </source>
</evidence>
<evidence type="ECO:0000313" key="3">
    <source>
        <dbReference type="EMBL" id="SDK35880.1"/>
    </source>
</evidence>
<evidence type="ECO:0000256" key="1">
    <source>
        <dbReference type="SAM" id="MobiDB-lite"/>
    </source>
</evidence>
<organism evidence="3 4">
    <name type="scientific">Actinopolyspora mzabensis</name>
    <dbReference type="NCBI Taxonomy" id="995066"/>
    <lineage>
        <taxon>Bacteria</taxon>
        <taxon>Bacillati</taxon>
        <taxon>Actinomycetota</taxon>
        <taxon>Actinomycetes</taxon>
        <taxon>Actinopolysporales</taxon>
        <taxon>Actinopolysporaceae</taxon>
        <taxon>Actinopolyspora</taxon>
    </lineage>
</organism>
<gene>
    <name evidence="3" type="ORF">SAMN04487820_1079</name>
</gene>
<dbReference type="AlphaFoldDB" id="A0A1G9BA12"/>